<name>A0ABW5V8U8_9BACI</name>
<sequence length="76" mass="8442">MRARIDRLGLESTDRGQNRPFGAKNQPFGAGINRSGPRIDRLRAGINRSEPRIDRLGAGIDRLRLESTVRGQVSTD</sequence>
<evidence type="ECO:0000313" key="3">
    <source>
        <dbReference type="Proteomes" id="UP001597502"/>
    </source>
</evidence>
<reference evidence="3" key="1">
    <citation type="journal article" date="2019" name="Int. J. Syst. Evol. Microbiol.">
        <title>The Global Catalogue of Microorganisms (GCM) 10K type strain sequencing project: providing services to taxonomists for standard genome sequencing and annotation.</title>
        <authorList>
            <consortium name="The Broad Institute Genomics Platform"/>
            <consortium name="The Broad Institute Genome Sequencing Center for Infectious Disease"/>
            <person name="Wu L."/>
            <person name="Ma J."/>
        </authorList>
    </citation>
    <scope>NUCLEOTIDE SEQUENCE [LARGE SCALE GENOMIC DNA]</scope>
    <source>
        <strain evidence="3">TISTR 1535</strain>
    </source>
</reference>
<feature type="compositionally biased region" description="Basic and acidic residues" evidence="1">
    <location>
        <begin position="1"/>
        <end position="17"/>
    </location>
</feature>
<organism evidence="2 3">
    <name type="scientific">Lentibacillus juripiscarius</name>
    <dbReference type="NCBI Taxonomy" id="257446"/>
    <lineage>
        <taxon>Bacteria</taxon>
        <taxon>Bacillati</taxon>
        <taxon>Bacillota</taxon>
        <taxon>Bacilli</taxon>
        <taxon>Bacillales</taxon>
        <taxon>Bacillaceae</taxon>
        <taxon>Lentibacillus</taxon>
    </lineage>
</organism>
<protein>
    <submittedName>
        <fullName evidence="2">Uncharacterized protein</fullName>
    </submittedName>
</protein>
<proteinExistence type="predicted"/>
<evidence type="ECO:0000313" key="2">
    <source>
        <dbReference type="EMBL" id="MFD2762227.1"/>
    </source>
</evidence>
<dbReference type="EMBL" id="JBHUNA010000039">
    <property type="protein sequence ID" value="MFD2762227.1"/>
    <property type="molecule type" value="Genomic_DNA"/>
</dbReference>
<gene>
    <name evidence="2" type="ORF">ACFSUO_14810</name>
</gene>
<dbReference type="Proteomes" id="UP001597502">
    <property type="component" value="Unassembled WGS sequence"/>
</dbReference>
<accession>A0ABW5V8U8</accession>
<evidence type="ECO:0000256" key="1">
    <source>
        <dbReference type="SAM" id="MobiDB-lite"/>
    </source>
</evidence>
<dbReference type="RefSeq" id="WP_382395520.1">
    <property type="nucleotide sequence ID" value="NZ_JBHUNA010000039.1"/>
</dbReference>
<keyword evidence="3" id="KW-1185">Reference proteome</keyword>
<feature type="region of interest" description="Disordered" evidence="1">
    <location>
        <begin position="1"/>
        <end position="36"/>
    </location>
</feature>
<comment type="caution">
    <text evidence="2">The sequence shown here is derived from an EMBL/GenBank/DDBJ whole genome shotgun (WGS) entry which is preliminary data.</text>
</comment>